<evidence type="ECO:0000256" key="3">
    <source>
        <dbReference type="ARBA" id="ARBA00009409"/>
    </source>
</evidence>
<keyword evidence="14" id="KW-0326">Glycosidase</keyword>
<evidence type="ECO:0000256" key="13">
    <source>
        <dbReference type="ARBA" id="ARBA00023268"/>
    </source>
</evidence>
<dbReference type="SUPFAM" id="SSF57716">
    <property type="entry name" value="Glucocorticoid receptor-like (DNA-binding domain)"/>
    <property type="match status" value="1"/>
</dbReference>
<evidence type="ECO:0000313" key="18">
    <source>
        <dbReference type="EMBL" id="SVB71770.1"/>
    </source>
</evidence>
<comment type="subunit">
    <text evidence="4">Monomer.</text>
</comment>
<dbReference type="PANTHER" id="PTHR22993:SF9">
    <property type="entry name" value="FORMAMIDOPYRIMIDINE-DNA GLYCOSYLASE"/>
    <property type="match status" value="1"/>
</dbReference>
<evidence type="ECO:0000256" key="14">
    <source>
        <dbReference type="ARBA" id="ARBA00023295"/>
    </source>
</evidence>
<dbReference type="InterPro" id="IPR000214">
    <property type="entry name" value="Znf_DNA_glyclase/AP_lyase"/>
</dbReference>
<dbReference type="SMART" id="SM01232">
    <property type="entry name" value="H2TH"/>
    <property type="match status" value="1"/>
</dbReference>
<evidence type="ECO:0000259" key="17">
    <source>
        <dbReference type="PROSITE" id="PS51068"/>
    </source>
</evidence>
<keyword evidence="8" id="KW-0378">Hydrolase</keyword>
<keyword evidence="12" id="KW-0456">Lyase</keyword>
<dbReference type="GO" id="GO:0140078">
    <property type="term" value="F:class I DNA-(apurinic or apyrimidinic site) endonuclease activity"/>
    <property type="evidence" value="ECO:0007669"/>
    <property type="project" value="UniProtKB-EC"/>
</dbReference>
<comment type="catalytic activity">
    <reaction evidence="15">
        <text>2'-deoxyribonucleotide-(2'-deoxyribose 5'-phosphate)-2'-deoxyribonucleotide-DNA = a 3'-end 2'-deoxyribonucleotide-(2,3-dehydro-2,3-deoxyribose 5'-phosphate)-DNA + a 5'-end 5'-phospho-2'-deoxyribonucleoside-DNA + H(+)</text>
        <dbReference type="Rhea" id="RHEA:66592"/>
        <dbReference type="Rhea" id="RHEA-COMP:13180"/>
        <dbReference type="Rhea" id="RHEA-COMP:16897"/>
        <dbReference type="Rhea" id="RHEA-COMP:17067"/>
        <dbReference type="ChEBI" id="CHEBI:15378"/>
        <dbReference type="ChEBI" id="CHEBI:136412"/>
        <dbReference type="ChEBI" id="CHEBI:157695"/>
        <dbReference type="ChEBI" id="CHEBI:167181"/>
        <dbReference type="EC" id="4.2.99.18"/>
    </reaction>
</comment>
<evidence type="ECO:0000256" key="11">
    <source>
        <dbReference type="ARBA" id="ARBA00023204"/>
    </source>
</evidence>
<sequence length="292" mass="32677">MESNGLSGSMPPELPEVETVRRGLEGRLKGRTIEHLELRRPDLRFPFPEGLETMLLGRTVEHIDRRAKYLLIRLDNGTTLMSHLGMTGRWTLKEEDSEIESSHDWVVMHLDNGERAVYSDHRRFGFMDVFRTANQEQNRFLARLGPEPTPDHLTPMDLAEGLRGRRTAMKTALLDQSTVAGLGNIYVCEILYRAGVSPRRSAASVAGKSGGVTRRVERLTAATHDVITEAIDAGGSSISDFVDVKGDLGYFHHSFEAYGRENMSCLKQGCSGTIRRIVQSGRSTFYCPKCQH</sequence>
<proteinExistence type="inferred from homology"/>
<comment type="catalytic activity">
    <reaction evidence="1">
        <text>Hydrolysis of DNA containing ring-opened 7-methylguanine residues, releasing 2,6-diamino-4-hydroxy-5-(N-methyl)formamidopyrimidine.</text>
        <dbReference type="EC" id="3.2.2.23"/>
    </reaction>
</comment>
<reference evidence="18" key="1">
    <citation type="submission" date="2018-05" db="EMBL/GenBank/DDBJ databases">
        <authorList>
            <person name="Lanie J.A."/>
            <person name="Ng W.-L."/>
            <person name="Kazmierczak K.M."/>
            <person name="Andrzejewski T.M."/>
            <person name="Davidsen T.M."/>
            <person name="Wayne K.J."/>
            <person name="Tettelin H."/>
            <person name="Glass J.I."/>
            <person name="Rusch D."/>
            <person name="Podicherti R."/>
            <person name="Tsui H.-C.T."/>
            <person name="Winkler M.E."/>
        </authorList>
    </citation>
    <scope>NUCLEOTIDE SEQUENCE</scope>
</reference>
<evidence type="ECO:0000256" key="1">
    <source>
        <dbReference type="ARBA" id="ARBA00001668"/>
    </source>
</evidence>
<protein>
    <recommendedName>
        <fullName evidence="19">Formamidopyrimidine-DNA glycosylase catalytic domain-containing protein</fullName>
    </recommendedName>
</protein>
<dbReference type="AlphaFoldDB" id="A0A382G933"/>
<dbReference type="EMBL" id="UINC01054272">
    <property type="protein sequence ID" value="SVB71770.1"/>
    <property type="molecule type" value="Genomic_DNA"/>
</dbReference>
<dbReference type="PROSITE" id="PS51066">
    <property type="entry name" value="ZF_FPG_2"/>
    <property type="match status" value="1"/>
</dbReference>
<dbReference type="InterPro" id="IPR035937">
    <property type="entry name" value="FPG_N"/>
</dbReference>
<keyword evidence="6" id="KW-0227">DNA damage</keyword>
<keyword evidence="5" id="KW-0479">Metal-binding</keyword>
<evidence type="ECO:0000256" key="5">
    <source>
        <dbReference type="ARBA" id="ARBA00022723"/>
    </source>
</evidence>
<dbReference type="PROSITE" id="PS01242">
    <property type="entry name" value="ZF_FPG_1"/>
    <property type="match status" value="1"/>
</dbReference>
<gene>
    <name evidence="18" type="ORF">METZ01_LOCUS224624</name>
</gene>
<dbReference type="GO" id="GO:0008270">
    <property type="term" value="F:zinc ion binding"/>
    <property type="evidence" value="ECO:0007669"/>
    <property type="project" value="UniProtKB-KW"/>
</dbReference>
<evidence type="ECO:0000256" key="2">
    <source>
        <dbReference type="ARBA" id="ARBA00001947"/>
    </source>
</evidence>
<evidence type="ECO:0000256" key="10">
    <source>
        <dbReference type="ARBA" id="ARBA00023125"/>
    </source>
</evidence>
<dbReference type="Pfam" id="PF06827">
    <property type="entry name" value="zf-FPG_IleRS"/>
    <property type="match status" value="1"/>
</dbReference>
<dbReference type="InterPro" id="IPR015887">
    <property type="entry name" value="DNA_glyclase_Znf_dom_DNA_BS"/>
</dbReference>
<organism evidence="18">
    <name type="scientific">marine metagenome</name>
    <dbReference type="NCBI Taxonomy" id="408172"/>
    <lineage>
        <taxon>unclassified sequences</taxon>
        <taxon>metagenomes</taxon>
        <taxon>ecological metagenomes</taxon>
    </lineage>
</organism>
<evidence type="ECO:0000256" key="15">
    <source>
        <dbReference type="ARBA" id="ARBA00044632"/>
    </source>
</evidence>
<evidence type="ECO:0000256" key="4">
    <source>
        <dbReference type="ARBA" id="ARBA00011245"/>
    </source>
</evidence>
<feature type="domain" description="FPG-type" evidence="16">
    <location>
        <begin position="256"/>
        <end position="292"/>
    </location>
</feature>
<keyword evidence="9" id="KW-0862">Zinc</keyword>
<dbReference type="HAMAP" id="MF_00103">
    <property type="entry name" value="Fapy_DNA_glycosyl"/>
    <property type="match status" value="1"/>
</dbReference>
<dbReference type="Gene3D" id="3.20.190.10">
    <property type="entry name" value="MutM-like, N-terminal"/>
    <property type="match status" value="1"/>
</dbReference>
<keyword evidence="13" id="KW-0511">Multifunctional enzyme</keyword>
<comment type="similarity">
    <text evidence="3">Belongs to the FPG family.</text>
</comment>
<keyword evidence="10" id="KW-0238">DNA-binding</keyword>
<evidence type="ECO:0000256" key="6">
    <source>
        <dbReference type="ARBA" id="ARBA00022763"/>
    </source>
</evidence>
<evidence type="ECO:0000256" key="9">
    <source>
        <dbReference type="ARBA" id="ARBA00022833"/>
    </source>
</evidence>
<evidence type="ECO:0000256" key="7">
    <source>
        <dbReference type="ARBA" id="ARBA00022771"/>
    </source>
</evidence>
<dbReference type="Pfam" id="PF01149">
    <property type="entry name" value="Fapy_DNA_glyco"/>
    <property type="match status" value="1"/>
</dbReference>
<name>A0A382G933_9ZZZZ</name>
<dbReference type="GO" id="GO:0034039">
    <property type="term" value="F:8-oxo-7,8-dihydroguanine DNA N-glycosylase activity"/>
    <property type="evidence" value="ECO:0007669"/>
    <property type="project" value="TreeGrafter"/>
</dbReference>
<dbReference type="InterPro" id="IPR010979">
    <property type="entry name" value="Ribosomal_uS13-like_H2TH"/>
</dbReference>
<keyword evidence="11" id="KW-0234">DNA repair</keyword>
<dbReference type="NCBIfam" id="TIGR00577">
    <property type="entry name" value="fpg"/>
    <property type="match status" value="1"/>
</dbReference>
<dbReference type="Gene3D" id="1.10.8.50">
    <property type="match status" value="1"/>
</dbReference>
<dbReference type="FunFam" id="1.10.8.50:FF:000003">
    <property type="entry name" value="Formamidopyrimidine-DNA glycosylase"/>
    <property type="match status" value="1"/>
</dbReference>
<accession>A0A382G933</accession>
<dbReference type="GO" id="GO:0003684">
    <property type="term" value="F:damaged DNA binding"/>
    <property type="evidence" value="ECO:0007669"/>
    <property type="project" value="InterPro"/>
</dbReference>
<evidence type="ECO:0008006" key="19">
    <source>
        <dbReference type="Google" id="ProtNLM"/>
    </source>
</evidence>
<feature type="domain" description="Formamidopyrimidine-DNA glycosylase catalytic" evidence="17">
    <location>
        <begin position="12"/>
        <end position="125"/>
    </location>
</feature>
<evidence type="ECO:0000256" key="8">
    <source>
        <dbReference type="ARBA" id="ARBA00022801"/>
    </source>
</evidence>
<dbReference type="PROSITE" id="PS51068">
    <property type="entry name" value="FPG_CAT"/>
    <property type="match status" value="1"/>
</dbReference>
<dbReference type="InterPro" id="IPR015886">
    <property type="entry name" value="H2TH_FPG"/>
</dbReference>
<dbReference type="CDD" id="cd08966">
    <property type="entry name" value="EcFpg-like_N"/>
    <property type="match status" value="1"/>
</dbReference>
<keyword evidence="7" id="KW-0863">Zinc-finger</keyword>
<comment type="cofactor">
    <cofactor evidence="2">
        <name>Zn(2+)</name>
        <dbReference type="ChEBI" id="CHEBI:29105"/>
    </cofactor>
</comment>
<dbReference type="GO" id="GO:0006284">
    <property type="term" value="P:base-excision repair"/>
    <property type="evidence" value="ECO:0007669"/>
    <property type="project" value="InterPro"/>
</dbReference>
<evidence type="ECO:0000256" key="12">
    <source>
        <dbReference type="ARBA" id="ARBA00023239"/>
    </source>
</evidence>
<dbReference type="SUPFAM" id="SSF46946">
    <property type="entry name" value="S13-like H2TH domain"/>
    <property type="match status" value="1"/>
</dbReference>
<dbReference type="InterPro" id="IPR010663">
    <property type="entry name" value="Znf_FPG/IleRS"/>
</dbReference>
<dbReference type="PANTHER" id="PTHR22993">
    <property type="entry name" value="FORMAMIDOPYRIMIDINE-DNA GLYCOSYLASE"/>
    <property type="match status" value="1"/>
</dbReference>
<dbReference type="SUPFAM" id="SSF81624">
    <property type="entry name" value="N-terminal domain of MutM-like DNA repair proteins"/>
    <property type="match status" value="1"/>
</dbReference>
<dbReference type="SMART" id="SM00898">
    <property type="entry name" value="Fapy_DNA_glyco"/>
    <property type="match status" value="1"/>
</dbReference>
<dbReference type="InterPro" id="IPR020629">
    <property type="entry name" value="FPG_Glyclase"/>
</dbReference>
<dbReference type="NCBIfam" id="NF002211">
    <property type="entry name" value="PRK01103.1"/>
    <property type="match status" value="1"/>
</dbReference>
<dbReference type="InterPro" id="IPR012319">
    <property type="entry name" value="FPG_cat"/>
</dbReference>
<evidence type="ECO:0000259" key="16">
    <source>
        <dbReference type="PROSITE" id="PS51066"/>
    </source>
</evidence>
<dbReference type="Pfam" id="PF06831">
    <property type="entry name" value="H2TH"/>
    <property type="match status" value="1"/>
</dbReference>